<feature type="transmembrane region" description="Helical" evidence="1">
    <location>
        <begin position="795"/>
        <end position="815"/>
    </location>
</feature>
<evidence type="ECO:0000256" key="1">
    <source>
        <dbReference type="SAM" id="Phobius"/>
    </source>
</evidence>
<keyword evidence="1" id="KW-1133">Transmembrane helix</keyword>
<feature type="transmembrane region" description="Helical" evidence="1">
    <location>
        <begin position="223"/>
        <end position="245"/>
    </location>
</feature>
<accession>A0A9X2F1I3</accession>
<keyword evidence="1" id="KW-0472">Membrane</keyword>
<feature type="transmembrane region" description="Helical" evidence="1">
    <location>
        <begin position="12"/>
        <end position="30"/>
    </location>
</feature>
<feature type="transmembrane region" description="Helical" evidence="1">
    <location>
        <begin position="192"/>
        <end position="211"/>
    </location>
</feature>
<dbReference type="Pfam" id="PF09586">
    <property type="entry name" value="YfhO"/>
    <property type="match status" value="1"/>
</dbReference>
<feature type="transmembrane region" description="Helical" evidence="1">
    <location>
        <begin position="99"/>
        <end position="116"/>
    </location>
</feature>
<proteinExistence type="predicted"/>
<feature type="transmembrane region" description="Helical" evidence="1">
    <location>
        <begin position="370"/>
        <end position="387"/>
    </location>
</feature>
<reference evidence="2" key="1">
    <citation type="submission" date="2022-06" db="EMBL/GenBank/DDBJ databases">
        <title>Solitalea sp. MAHUQ-68 isolated from rhizospheric soil.</title>
        <authorList>
            <person name="Huq M.A."/>
        </authorList>
    </citation>
    <scope>NUCLEOTIDE SEQUENCE</scope>
    <source>
        <strain evidence="2">MAHUQ-68</strain>
    </source>
</reference>
<dbReference type="Proteomes" id="UP001155182">
    <property type="component" value="Unassembled WGS sequence"/>
</dbReference>
<feature type="transmembrane region" description="Helical" evidence="1">
    <location>
        <begin position="508"/>
        <end position="526"/>
    </location>
</feature>
<feature type="transmembrane region" description="Helical" evidence="1">
    <location>
        <begin position="407"/>
        <end position="427"/>
    </location>
</feature>
<evidence type="ECO:0000313" key="2">
    <source>
        <dbReference type="EMBL" id="MCO4292932.1"/>
    </source>
</evidence>
<dbReference type="PANTHER" id="PTHR38454:SF1">
    <property type="entry name" value="INTEGRAL MEMBRANE PROTEIN"/>
    <property type="match status" value="1"/>
</dbReference>
<keyword evidence="3" id="KW-1185">Reference proteome</keyword>
<feature type="transmembrane region" description="Helical" evidence="1">
    <location>
        <begin position="121"/>
        <end position="140"/>
    </location>
</feature>
<evidence type="ECO:0000313" key="3">
    <source>
        <dbReference type="Proteomes" id="UP001155182"/>
    </source>
</evidence>
<dbReference type="AlphaFoldDB" id="A0A9X2F1I3"/>
<keyword evidence="1" id="KW-0812">Transmembrane</keyword>
<feature type="transmembrane region" description="Helical" evidence="1">
    <location>
        <begin position="146"/>
        <end position="165"/>
    </location>
</feature>
<dbReference type="EMBL" id="JAMWYS010000028">
    <property type="protein sequence ID" value="MCO4292932.1"/>
    <property type="molecule type" value="Genomic_DNA"/>
</dbReference>
<dbReference type="RefSeq" id="WP_252587423.1">
    <property type="nucleotide sequence ID" value="NZ_JAMWYS010000028.1"/>
</dbReference>
<comment type="caution">
    <text evidence="2">The sequence shown here is derived from an EMBL/GenBank/DDBJ whole genome shotgun (WGS) entry which is preliminary data.</text>
</comment>
<feature type="transmembrane region" description="Helical" evidence="1">
    <location>
        <begin position="345"/>
        <end position="363"/>
    </location>
</feature>
<protein>
    <submittedName>
        <fullName evidence="2">YfhO family protein</fullName>
    </submittedName>
</protein>
<dbReference type="InterPro" id="IPR018580">
    <property type="entry name" value="Uncharacterised_YfhO"/>
</dbReference>
<sequence>MNQWFKKNWPSILALVLFIAICFIYFSPLLQGKRLLQSDVIQASAVQQEIMGFRKDGVGPLWTNAMFGGMPSFQIWAQYPCNLASHIIDIWNKVFPNPVNFVLLYLVGGFFLFRMLRFKPWLSFLGAIAIAFSSYNFVLVEAGHTGKALAIAFFAPILGAILMAFRGRRLWGAALLSLFLALEIRSNHLQMTYYLMIAILVLIIAELVDAVKQKKLVDFTKTAAALLVAAIIGLGVNFGTLWVTYEYAQETIRGKSDLVKPQATAKESKGLDKEYAYQWSEGVMESVTFLIPDAYGGANGIPFTPKSKVYGELVKNNVPAQDAAQIAAQIGGAARYWGDKPFTSGPYYFGAAVIFLFVLGLSLVKGPLKWGIAIATLLSVMLSWGRNFQWFSDIFFDYFPMYNKFRAVESILVIAGLLVPVLAVVLLNQIFEGKISKDKVLKNLKYTTYGLGGFLVVFLAMPGLFLSVQSPNDTNLLQQLTGMGGESMANNLMAAVKADRLNIARLDAFRSLVFVLLAAGLIWAYVTDKIKTEFVALGLVLTIIVDMWGIDKRYLKDDNFAEKRMFAQTIQPREVDLEIKQDTDPYYRVYDMTTGNAFANGATSKFHKSIGGYHAAKLMRYQNFIDSQLVKGNPWAFNMLNTKYIIMPDSAKGARVVRNEQALGNAWFVNGVKFVNNGNEELAALDFANPKTTAVINEQYKKNIDIIKMNFDTTATIKLVSYHPEKLVYESNSAVSQLVVFSEVYYDKGWNAYVDGKPHTYFRADYLLRAMQIDAGKHTIEFKFEPKSYYAGEKVSLVCSILLVAGIAGVGFIEFKKRKKTEASEEVNV</sequence>
<dbReference type="PANTHER" id="PTHR38454">
    <property type="entry name" value="INTEGRAL MEMBRANE PROTEIN-RELATED"/>
    <property type="match status" value="1"/>
</dbReference>
<organism evidence="2 3">
    <name type="scientific">Solitalea agri</name>
    <dbReference type="NCBI Taxonomy" id="2953739"/>
    <lineage>
        <taxon>Bacteria</taxon>
        <taxon>Pseudomonadati</taxon>
        <taxon>Bacteroidota</taxon>
        <taxon>Sphingobacteriia</taxon>
        <taxon>Sphingobacteriales</taxon>
        <taxon>Sphingobacteriaceae</taxon>
        <taxon>Solitalea</taxon>
    </lineage>
</organism>
<gene>
    <name evidence="2" type="ORF">NF867_08670</name>
</gene>
<name>A0A9X2F1I3_9SPHI</name>
<feature type="transmembrane region" description="Helical" evidence="1">
    <location>
        <begin position="448"/>
        <end position="468"/>
    </location>
</feature>